<keyword evidence="4 8" id="KW-0819">tRNA processing</keyword>
<evidence type="ECO:0000256" key="4">
    <source>
        <dbReference type="ARBA" id="ARBA00022694"/>
    </source>
</evidence>
<evidence type="ECO:0000259" key="9">
    <source>
        <dbReference type="SMART" id="SM00977"/>
    </source>
</evidence>
<dbReference type="InterPro" id="IPR011063">
    <property type="entry name" value="TilS/TtcA_N"/>
</dbReference>
<evidence type="ECO:0000256" key="3">
    <source>
        <dbReference type="ARBA" id="ARBA00022598"/>
    </source>
</evidence>
<evidence type="ECO:0000256" key="1">
    <source>
        <dbReference type="ARBA" id="ARBA00004496"/>
    </source>
</evidence>
<dbReference type="RefSeq" id="WP_345295215.1">
    <property type="nucleotide sequence ID" value="NZ_BAABJY010000002.1"/>
</dbReference>
<dbReference type="Pfam" id="PF11734">
    <property type="entry name" value="TilS_C"/>
    <property type="match status" value="1"/>
</dbReference>
<feature type="domain" description="Lysidine-tRNA(Ile) synthetase C-terminal" evidence="9">
    <location>
        <begin position="360"/>
        <end position="434"/>
    </location>
</feature>
<comment type="similarity">
    <text evidence="8">Belongs to the tRNA(Ile)-lysidine synthase family.</text>
</comment>
<dbReference type="EC" id="6.3.4.19" evidence="8"/>
<keyword evidence="3 8" id="KW-0436">Ligase</keyword>
<dbReference type="PANTHER" id="PTHR43033">
    <property type="entry name" value="TRNA(ILE)-LYSIDINE SYNTHASE-RELATED"/>
    <property type="match status" value="1"/>
</dbReference>
<dbReference type="PANTHER" id="PTHR43033:SF1">
    <property type="entry name" value="TRNA(ILE)-LYSIDINE SYNTHASE-RELATED"/>
    <property type="match status" value="1"/>
</dbReference>
<dbReference type="NCBIfam" id="TIGR02432">
    <property type="entry name" value="lysidine_TilS_N"/>
    <property type="match status" value="1"/>
</dbReference>
<feature type="binding site" evidence="8">
    <location>
        <begin position="27"/>
        <end position="32"/>
    </location>
    <ligand>
        <name>ATP</name>
        <dbReference type="ChEBI" id="CHEBI:30616"/>
    </ligand>
</feature>
<dbReference type="Gene3D" id="1.20.59.20">
    <property type="match status" value="1"/>
</dbReference>
<comment type="caution">
    <text evidence="10">The sequence shown here is derived from an EMBL/GenBank/DDBJ whole genome shotgun (WGS) entry which is preliminary data.</text>
</comment>
<evidence type="ECO:0000256" key="2">
    <source>
        <dbReference type="ARBA" id="ARBA00022490"/>
    </source>
</evidence>
<protein>
    <recommendedName>
        <fullName evidence="8">tRNA(Ile)-lysidine synthase</fullName>
        <ecNumber evidence="8">6.3.4.19</ecNumber>
    </recommendedName>
    <alternativeName>
        <fullName evidence="8">tRNA(Ile)-2-lysyl-cytidine synthase</fullName>
    </alternativeName>
    <alternativeName>
        <fullName evidence="8">tRNA(Ile)-lysidine synthetase</fullName>
    </alternativeName>
</protein>
<comment type="domain">
    <text evidence="8">The N-terminal region contains the highly conserved SGGXDS motif, predicted to be a P-loop motif involved in ATP binding.</text>
</comment>
<proteinExistence type="inferred from homology"/>
<dbReference type="SMART" id="SM00977">
    <property type="entry name" value="TilS_C"/>
    <property type="match status" value="1"/>
</dbReference>
<dbReference type="EMBL" id="BAABJY010000002">
    <property type="protein sequence ID" value="GAA4866677.1"/>
    <property type="molecule type" value="Genomic_DNA"/>
</dbReference>
<evidence type="ECO:0000313" key="10">
    <source>
        <dbReference type="EMBL" id="GAA4866677.1"/>
    </source>
</evidence>
<dbReference type="InterPro" id="IPR015262">
    <property type="entry name" value="tRNA_Ile_lys_synt_subst-bd"/>
</dbReference>
<dbReference type="InterPro" id="IPR012796">
    <property type="entry name" value="Lysidine-tRNA-synth_C"/>
</dbReference>
<dbReference type="SUPFAM" id="SSF52402">
    <property type="entry name" value="Adenine nucleotide alpha hydrolases-like"/>
    <property type="match status" value="1"/>
</dbReference>
<dbReference type="CDD" id="cd01992">
    <property type="entry name" value="TilS_N"/>
    <property type="match status" value="1"/>
</dbReference>
<dbReference type="InterPro" id="IPR012094">
    <property type="entry name" value="tRNA_Ile_lys_synt"/>
</dbReference>
<dbReference type="SUPFAM" id="SSF82829">
    <property type="entry name" value="MesJ substrate recognition domain-like"/>
    <property type="match status" value="1"/>
</dbReference>
<dbReference type="InterPro" id="IPR014729">
    <property type="entry name" value="Rossmann-like_a/b/a_fold"/>
</dbReference>
<accession>A0ABP9E902</accession>
<dbReference type="InterPro" id="IPR012795">
    <property type="entry name" value="tRNA_Ile_lys_synt_N"/>
</dbReference>
<keyword evidence="6 8" id="KW-0067">ATP-binding</keyword>
<name>A0ABP9E902_9GAMM</name>
<keyword evidence="2 8" id="KW-0963">Cytoplasm</keyword>
<dbReference type="SUPFAM" id="SSF56037">
    <property type="entry name" value="PheT/TilS domain"/>
    <property type="match status" value="1"/>
</dbReference>
<dbReference type="HAMAP" id="MF_01161">
    <property type="entry name" value="tRNA_Ile_lys_synt"/>
    <property type="match status" value="1"/>
</dbReference>
<comment type="subcellular location">
    <subcellularLocation>
        <location evidence="1 8">Cytoplasm</location>
    </subcellularLocation>
</comment>
<evidence type="ECO:0000313" key="11">
    <source>
        <dbReference type="Proteomes" id="UP001501323"/>
    </source>
</evidence>
<dbReference type="Pfam" id="PF01171">
    <property type="entry name" value="ATP_bind_3"/>
    <property type="match status" value="1"/>
</dbReference>
<reference evidence="11" key="1">
    <citation type="journal article" date="2019" name="Int. J. Syst. Evol. Microbiol.">
        <title>The Global Catalogue of Microorganisms (GCM) 10K type strain sequencing project: providing services to taxonomists for standard genome sequencing and annotation.</title>
        <authorList>
            <consortium name="The Broad Institute Genomics Platform"/>
            <consortium name="The Broad Institute Genome Sequencing Center for Infectious Disease"/>
            <person name="Wu L."/>
            <person name="Ma J."/>
        </authorList>
    </citation>
    <scope>NUCLEOTIDE SEQUENCE [LARGE SCALE GENOMIC DNA]</scope>
    <source>
        <strain evidence="11">JCM 18392</strain>
    </source>
</reference>
<comment type="catalytic activity">
    <reaction evidence="7 8">
        <text>cytidine(34) in tRNA(Ile2) + L-lysine + ATP = lysidine(34) in tRNA(Ile2) + AMP + diphosphate + H(+)</text>
        <dbReference type="Rhea" id="RHEA:43744"/>
        <dbReference type="Rhea" id="RHEA-COMP:10625"/>
        <dbReference type="Rhea" id="RHEA-COMP:10670"/>
        <dbReference type="ChEBI" id="CHEBI:15378"/>
        <dbReference type="ChEBI" id="CHEBI:30616"/>
        <dbReference type="ChEBI" id="CHEBI:32551"/>
        <dbReference type="ChEBI" id="CHEBI:33019"/>
        <dbReference type="ChEBI" id="CHEBI:82748"/>
        <dbReference type="ChEBI" id="CHEBI:83665"/>
        <dbReference type="ChEBI" id="CHEBI:456215"/>
        <dbReference type="EC" id="6.3.4.19"/>
    </reaction>
</comment>
<gene>
    <name evidence="8 10" type="primary">tilS</name>
    <name evidence="10" type="ORF">GCM10023332_18620</name>
</gene>
<evidence type="ECO:0000256" key="6">
    <source>
        <dbReference type="ARBA" id="ARBA00022840"/>
    </source>
</evidence>
<dbReference type="Pfam" id="PF09179">
    <property type="entry name" value="TilS"/>
    <property type="match status" value="1"/>
</dbReference>
<dbReference type="NCBIfam" id="TIGR02433">
    <property type="entry name" value="lysidine_TilS_C"/>
    <property type="match status" value="1"/>
</dbReference>
<evidence type="ECO:0000256" key="8">
    <source>
        <dbReference type="HAMAP-Rule" id="MF_01161"/>
    </source>
</evidence>
<sequence>MAEEPASIPLPALPWDRRPGALHVGYSGGLDSTVLLHLLHARQAEHGLEVRAIHVHHGLHPDADAWSAHCRQQCDALGFGLRIVRVHVEEAGGTGREAAARDARMAAFAAGMRQDDVLALAHHRDDQAETFLLRALRASGVDGLGAMRAWRPFADGWLWRPLLDVPREDVLAYARTRDLAWIEDPSNLDESLDRNFLRHRVLPLLRQRWPRAGRALADSAALAGTAASLLSGEDHAALGTVAGDVPDALSVPALAALPAARRARVLRAWVERRGLPALPANGVARIESDLLAAAPDGQAEFLWQGAFIRHWRGQLHAGRVHPPLPPTWRVPWDGRTPLHLPGGGALRLEPTDAGGFDEPIQVHARQGGESIRLPGRAHRHALKQVLQDMDLPPWQRKQMPLVSDGQGVLLAAGDIALSEDFDRWLQARGAKLRWVRAS</sequence>
<evidence type="ECO:0000256" key="7">
    <source>
        <dbReference type="ARBA" id="ARBA00048539"/>
    </source>
</evidence>
<evidence type="ECO:0000256" key="5">
    <source>
        <dbReference type="ARBA" id="ARBA00022741"/>
    </source>
</evidence>
<dbReference type="Gene3D" id="3.40.50.620">
    <property type="entry name" value="HUPs"/>
    <property type="match status" value="1"/>
</dbReference>
<keyword evidence="5 8" id="KW-0547">Nucleotide-binding</keyword>
<organism evidence="10 11">
    <name type="scientific">Luteimonas vadosa</name>
    <dbReference type="NCBI Taxonomy" id="1165507"/>
    <lineage>
        <taxon>Bacteria</taxon>
        <taxon>Pseudomonadati</taxon>
        <taxon>Pseudomonadota</taxon>
        <taxon>Gammaproteobacteria</taxon>
        <taxon>Lysobacterales</taxon>
        <taxon>Lysobacteraceae</taxon>
        <taxon>Luteimonas</taxon>
    </lineage>
</organism>
<keyword evidence="11" id="KW-1185">Reference proteome</keyword>
<dbReference type="Proteomes" id="UP001501323">
    <property type="component" value="Unassembled WGS sequence"/>
</dbReference>
<comment type="function">
    <text evidence="8">Ligates lysine onto the cytidine present at position 34 of the AUA codon-specific tRNA(Ile) that contains the anticodon CAU, in an ATP-dependent manner. Cytidine is converted to lysidine, thus changing the amino acid specificity of the tRNA from methionine to isoleucine.</text>
</comment>